<reference evidence="4" key="1">
    <citation type="submission" date="2016-10" db="EMBL/GenBank/DDBJ databases">
        <authorList>
            <person name="Varghese N."/>
            <person name="Submissions S."/>
        </authorList>
    </citation>
    <scope>NUCLEOTIDE SEQUENCE [LARGE SCALE GENOMIC DNA]</scope>
    <source>
        <strain evidence="4">N6PO6</strain>
    </source>
</reference>
<dbReference type="Gene3D" id="3.55.50.70">
    <property type="match status" value="1"/>
</dbReference>
<protein>
    <submittedName>
        <fullName evidence="3">Toxin co-regulated pilus biosynthesis protein Q</fullName>
    </submittedName>
</protein>
<dbReference type="Proteomes" id="UP000242222">
    <property type="component" value="Unassembled WGS sequence"/>
</dbReference>
<evidence type="ECO:0000313" key="3">
    <source>
        <dbReference type="EMBL" id="SFN08463.1"/>
    </source>
</evidence>
<dbReference type="RefSeq" id="WP_177203294.1">
    <property type="nucleotide sequence ID" value="NZ_FOVC01000002.1"/>
</dbReference>
<evidence type="ECO:0000313" key="4">
    <source>
        <dbReference type="Proteomes" id="UP000242222"/>
    </source>
</evidence>
<dbReference type="STRING" id="1367852.SAMN05216516_102286"/>
<name>A0A1I4W4Q5_9GAMM</name>
<evidence type="ECO:0000256" key="1">
    <source>
        <dbReference type="SAM" id="SignalP"/>
    </source>
</evidence>
<dbReference type="Pfam" id="PF10671">
    <property type="entry name" value="TcpQ"/>
    <property type="match status" value="1"/>
</dbReference>
<dbReference type="AlphaFoldDB" id="A0A1I4W4Q5"/>
<proteinExistence type="predicted"/>
<evidence type="ECO:0000259" key="2">
    <source>
        <dbReference type="Pfam" id="PF10671"/>
    </source>
</evidence>
<keyword evidence="4" id="KW-1185">Reference proteome</keyword>
<organism evidence="3 4">
    <name type="scientific">Izhakiella capsodis</name>
    <dbReference type="NCBI Taxonomy" id="1367852"/>
    <lineage>
        <taxon>Bacteria</taxon>
        <taxon>Pseudomonadati</taxon>
        <taxon>Pseudomonadota</taxon>
        <taxon>Gammaproteobacteria</taxon>
        <taxon>Enterobacterales</taxon>
        <taxon>Erwiniaceae</taxon>
        <taxon>Izhakiella</taxon>
    </lineage>
</organism>
<dbReference type="EMBL" id="FOVC01000002">
    <property type="protein sequence ID" value="SFN08463.1"/>
    <property type="molecule type" value="Genomic_DNA"/>
</dbReference>
<feature type="chain" id="PRO_5017454990" evidence="1">
    <location>
        <begin position="19"/>
        <end position="142"/>
    </location>
</feature>
<keyword evidence="1" id="KW-0732">Signal</keyword>
<accession>A0A1I4W4Q5</accession>
<feature type="domain" description="Toxin co-regulated pilus biosynthesis protein Q C-terminal" evidence="2">
    <location>
        <begin position="63"/>
        <end position="140"/>
    </location>
</feature>
<gene>
    <name evidence="3" type="ORF">SAMN05216516_102286</name>
</gene>
<feature type="signal peptide" evidence="1">
    <location>
        <begin position="1"/>
        <end position="18"/>
    </location>
</feature>
<dbReference type="InterPro" id="IPR018927">
    <property type="entry name" value="Pilus_synth_Q_C"/>
</dbReference>
<sequence>MKKIILYLSILSFQVSGANLENILQTLSRQETSNVIFNTPKNELNIPREVESTQNSIKDEIDTWKVEKNKTLNQLLYLWAKKAEWNLVWNTQYDYSISTNATIHGDFCNAVKQLFLYTGQLNPPIFVSLYEKNRVLKISSNK</sequence>